<dbReference type="AlphaFoldDB" id="A0A0F8X7R3"/>
<evidence type="ECO:0000259" key="1">
    <source>
        <dbReference type="Pfam" id="PF03721"/>
    </source>
</evidence>
<accession>A0A0F8X7R3</accession>
<dbReference type="InterPro" id="IPR036291">
    <property type="entry name" value="NAD(P)-bd_dom_sf"/>
</dbReference>
<sequence length="70" mass="7957">MFNWFDGALGYDTDPDKCKDDWESCEKADVFFVAVPTPYKDGDEYDLSFLEDAIKKIPDGKIVVIKSTVN</sequence>
<dbReference type="InterPro" id="IPR001732">
    <property type="entry name" value="UDP-Glc/GDP-Man_DH_N"/>
</dbReference>
<protein>
    <recommendedName>
        <fullName evidence="1">UDP-glucose/GDP-mannose dehydrogenase N-terminal domain-containing protein</fullName>
    </recommendedName>
</protein>
<feature type="non-terminal residue" evidence="2">
    <location>
        <position position="70"/>
    </location>
</feature>
<organism evidence="2">
    <name type="scientific">marine sediment metagenome</name>
    <dbReference type="NCBI Taxonomy" id="412755"/>
    <lineage>
        <taxon>unclassified sequences</taxon>
        <taxon>metagenomes</taxon>
        <taxon>ecological metagenomes</taxon>
    </lineage>
</organism>
<dbReference type="GO" id="GO:0051287">
    <property type="term" value="F:NAD binding"/>
    <property type="evidence" value="ECO:0007669"/>
    <property type="project" value="InterPro"/>
</dbReference>
<proteinExistence type="predicted"/>
<name>A0A0F8X7R3_9ZZZZ</name>
<evidence type="ECO:0000313" key="2">
    <source>
        <dbReference type="EMBL" id="KKK65182.1"/>
    </source>
</evidence>
<dbReference type="EMBL" id="LAZR01060681">
    <property type="protein sequence ID" value="KKK65182.1"/>
    <property type="molecule type" value="Genomic_DNA"/>
</dbReference>
<dbReference type="SUPFAM" id="SSF51735">
    <property type="entry name" value="NAD(P)-binding Rossmann-fold domains"/>
    <property type="match status" value="1"/>
</dbReference>
<reference evidence="2" key="1">
    <citation type="journal article" date="2015" name="Nature">
        <title>Complex archaea that bridge the gap between prokaryotes and eukaryotes.</title>
        <authorList>
            <person name="Spang A."/>
            <person name="Saw J.H."/>
            <person name="Jorgensen S.L."/>
            <person name="Zaremba-Niedzwiedzka K."/>
            <person name="Martijn J."/>
            <person name="Lind A.E."/>
            <person name="van Eijk R."/>
            <person name="Schleper C."/>
            <person name="Guy L."/>
            <person name="Ettema T.J."/>
        </authorList>
    </citation>
    <scope>NUCLEOTIDE SEQUENCE</scope>
</reference>
<feature type="domain" description="UDP-glucose/GDP-mannose dehydrogenase N-terminal" evidence="1">
    <location>
        <begin position="23"/>
        <end position="69"/>
    </location>
</feature>
<dbReference type="Pfam" id="PF03721">
    <property type="entry name" value="UDPG_MGDP_dh_N"/>
    <property type="match status" value="1"/>
</dbReference>
<comment type="caution">
    <text evidence="2">The sequence shown here is derived from an EMBL/GenBank/DDBJ whole genome shotgun (WGS) entry which is preliminary data.</text>
</comment>
<gene>
    <name evidence="2" type="ORF">LCGC14_2976760</name>
</gene>
<dbReference type="Gene3D" id="3.40.50.720">
    <property type="entry name" value="NAD(P)-binding Rossmann-like Domain"/>
    <property type="match status" value="1"/>
</dbReference>
<dbReference type="GO" id="GO:0016616">
    <property type="term" value="F:oxidoreductase activity, acting on the CH-OH group of donors, NAD or NADP as acceptor"/>
    <property type="evidence" value="ECO:0007669"/>
    <property type="project" value="InterPro"/>
</dbReference>